<evidence type="ECO:0000256" key="1">
    <source>
        <dbReference type="SAM" id="MobiDB-lite"/>
    </source>
</evidence>
<comment type="caution">
    <text evidence="2">The sequence shown here is derived from an EMBL/GenBank/DDBJ whole genome shotgun (WGS) entry which is preliminary data.</text>
</comment>
<name>A0A392V8M3_9FABA</name>
<dbReference type="EMBL" id="LXQA011093919">
    <property type="protein sequence ID" value="MCI84557.1"/>
    <property type="molecule type" value="Genomic_DNA"/>
</dbReference>
<protein>
    <submittedName>
        <fullName evidence="2">Uncharacterized protein</fullName>
    </submittedName>
</protein>
<proteinExistence type="predicted"/>
<dbReference type="Proteomes" id="UP000265520">
    <property type="component" value="Unassembled WGS sequence"/>
</dbReference>
<reference evidence="2 3" key="1">
    <citation type="journal article" date="2018" name="Front. Plant Sci.">
        <title>Red Clover (Trifolium pratense) and Zigzag Clover (T. medium) - A Picture of Genomic Similarities and Differences.</title>
        <authorList>
            <person name="Dluhosova J."/>
            <person name="Istvanek J."/>
            <person name="Nedelnik J."/>
            <person name="Repkova J."/>
        </authorList>
    </citation>
    <scope>NUCLEOTIDE SEQUENCE [LARGE SCALE GENOMIC DNA]</scope>
    <source>
        <strain evidence="3">cv. 10/8</strain>
        <tissue evidence="2">Leaf</tissue>
    </source>
</reference>
<feature type="compositionally biased region" description="Polar residues" evidence="1">
    <location>
        <begin position="21"/>
        <end position="37"/>
    </location>
</feature>
<accession>A0A392V8M3</accession>
<dbReference type="AlphaFoldDB" id="A0A392V8M3"/>
<evidence type="ECO:0000313" key="3">
    <source>
        <dbReference type="Proteomes" id="UP000265520"/>
    </source>
</evidence>
<organism evidence="2 3">
    <name type="scientific">Trifolium medium</name>
    <dbReference type="NCBI Taxonomy" id="97028"/>
    <lineage>
        <taxon>Eukaryota</taxon>
        <taxon>Viridiplantae</taxon>
        <taxon>Streptophyta</taxon>
        <taxon>Embryophyta</taxon>
        <taxon>Tracheophyta</taxon>
        <taxon>Spermatophyta</taxon>
        <taxon>Magnoliopsida</taxon>
        <taxon>eudicotyledons</taxon>
        <taxon>Gunneridae</taxon>
        <taxon>Pentapetalae</taxon>
        <taxon>rosids</taxon>
        <taxon>fabids</taxon>
        <taxon>Fabales</taxon>
        <taxon>Fabaceae</taxon>
        <taxon>Papilionoideae</taxon>
        <taxon>50 kb inversion clade</taxon>
        <taxon>NPAAA clade</taxon>
        <taxon>Hologalegina</taxon>
        <taxon>IRL clade</taxon>
        <taxon>Trifolieae</taxon>
        <taxon>Trifolium</taxon>
    </lineage>
</organism>
<keyword evidence="3" id="KW-1185">Reference proteome</keyword>
<feature type="region of interest" description="Disordered" evidence="1">
    <location>
        <begin position="1"/>
        <end position="51"/>
    </location>
</feature>
<sequence length="51" mass="5545">MAVAGDRTVVFHTRSIDEQNEIPSHGTTLNDSNNDNLVTPPVDPLQGMQLV</sequence>
<feature type="non-terminal residue" evidence="2">
    <location>
        <position position="51"/>
    </location>
</feature>
<evidence type="ECO:0000313" key="2">
    <source>
        <dbReference type="EMBL" id="MCI84557.1"/>
    </source>
</evidence>